<proteinExistence type="inferred from homology"/>
<dbReference type="GO" id="GO:0006874">
    <property type="term" value="P:intracellular calcium ion homeostasis"/>
    <property type="evidence" value="ECO:0000318"/>
    <property type="project" value="GO_Central"/>
</dbReference>
<dbReference type="GO" id="GO:0005615">
    <property type="term" value="C:extracellular space"/>
    <property type="evidence" value="ECO:0000318"/>
    <property type="project" value="GO_Central"/>
</dbReference>
<keyword evidence="3" id="KW-0372">Hormone</keyword>
<evidence type="ECO:0000256" key="4">
    <source>
        <dbReference type="ARBA" id="ARBA00023157"/>
    </source>
</evidence>
<dbReference type="InterPro" id="IPR004978">
    <property type="entry name" value="Stanniocalcin"/>
</dbReference>
<evidence type="ECO:0000256" key="1">
    <source>
        <dbReference type="ARBA" id="ARBA00008693"/>
    </source>
</evidence>
<comment type="subunit">
    <text evidence="2 5">Homodimer; disulfide-linked.</text>
</comment>
<gene>
    <name evidence="6" type="primary">STC1</name>
</gene>
<comment type="subcellular location">
    <subcellularLocation>
        <location evidence="5">Secreted</location>
    </subcellularLocation>
</comment>
<reference evidence="6" key="3">
    <citation type="submission" date="2025-09" db="UniProtKB">
        <authorList>
            <consortium name="Ensembl"/>
        </authorList>
    </citation>
    <scope>IDENTIFICATION</scope>
    <source>
        <strain evidence="6">Thoroughbred</strain>
    </source>
</reference>
<sequence length="408" mass="44551">MHTQSHTHKTLAAGTFNLLENISKKSNSSSPMSVPSDWLARPVEGPDWSLILRTDKNGYKIPGYSSWAPSLQKPEVQEAATAAAAAAAKATAGAAAAAAKKPSSNPHLSFQCIQIHIFTQAGRGKEERGGGKKKPNNLAETSQRMLQNSAVLLVLVISASAAHEAEQNDSVSPRKSRVAAQNSAEVVRCLNSALQVGCGAFACLENSTCDTDGMYDICKSFLYSAAKFDTQGKAFVKESLKCIANGVTSKVFLAIRRCSTFQRMIAEVQEECYSKLNVCSVAKQNPEAFTEVVQLPNHFSNRKSLSMQLIESFICSVPGYYNRLVRSLLECDEDTVSTIRDSLMEKIGPNMASLFHILQTDHCAQTHSRGDFNRRRTNEPQKLKVLLRNLRGEVASPSHIKRTSHESA</sequence>
<reference evidence="6" key="2">
    <citation type="submission" date="2025-08" db="UniProtKB">
        <authorList>
            <consortium name="Ensembl"/>
        </authorList>
    </citation>
    <scope>IDENTIFICATION</scope>
    <source>
        <strain evidence="6">Thoroughbred</strain>
    </source>
</reference>
<evidence type="ECO:0000256" key="3">
    <source>
        <dbReference type="ARBA" id="ARBA00022702"/>
    </source>
</evidence>
<dbReference type="Ensembl" id="ENSECAT00000082057.1">
    <property type="protein sequence ID" value="ENSECAP00000057932.1"/>
    <property type="gene ID" value="ENSECAG00000013731.3"/>
</dbReference>
<evidence type="ECO:0000313" key="7">
    <source>
        <dbReference type="Proteomes" id="UP000002281"/>
    </source>
</evidence>
<keyword evidence="7" id="KW-1185">Reference proteome</keyword>
<dbReference type="PANTHER" id="PTHR11245">
    <property type="entry name" value="STANNIOCALCIN"/>
    <property type="match status" value="1"/>
</dbReference>
<evidence type="ECO:0000256" key="5">
    <source>
        <dbReference type="RuleBase" id="RU369112"/>
    </source>
</evidence>
<name>A0A9L0R8G6_HORSE</name>
<dbReference type="Proteomes" id="UP000002281">
    <property type="component" value="Chromosome 2"/>
</dbReference>
<reference evidence="6 7" key="1">
    <citation type="journal article" date="2009" name="Science">
        <title>Genome sequence, comparative analysis, and population genetics of the domestic horse.</title>
        <authorList>
            <consortium name="Broad Institute Genome Sequencing Platform"/>
            <consortium name="Broad Institute Whole Genome Assembly Team"/>
            <person name="Wade C.M."/>
            <person name="Giulotto E."/>
            <person name="Sigurdsson S."/>
            <person name="Zoli M."/>
            <person name="Gnerre S."/>
            <person name="Imsland F."/>
            <person name="Lear T.L."/>
            <person name="Adelson D.L."/>
            <person name="Bailey E."/>
            <person name="Bellone R.R."/>
            <person name="Bloecker H."/>
            <person name="Distl O."/>
            <person name="Edgar R.C."/>
            <person name="Garber M."/>
            <person name="Leeb T."/>
            <person name="Mauceli E."/>
            <person name="MacLeod J.N."/>
            <person name="Penedo M.C.T."/>
            <person name="Raison J.M."/>
            <person name="Sharpe T."/>
            <person name="Vogel J."/>
            <person name="Andersson L."/>
            <person name="Antczak D.F."/>
            <person name="Biagi T."/>
            <person name="Binns M.M."/>
            <person name="Chowdhary B.P."/>
            <person name="Coleman S.J."/>
            <person name="Della Valle G."/>
            <person name="Fryc S."/>
            <person name="Guerin G."/>
            <person name="Hasegawa T."/>
            <person name="Hill E.W."/>
            <person name="Jurka J."/>
            <person name="Kiialainen A."/>
            <person name="Lindgren G."/>
            <person name="Liu J."/>
            <person name="Magnani E."/>
            <person name="Mickelson J.R."/>
            <person name="Murray J."/>
            <person name="Nergadze S.G."/>
            <person name="Onofrio R."/>
            <person name="Pedroni S."/>
            <person name="Piras M.F."/>
            <person name="Raudsepp T."/>
            <person name="Rocchi M."/>
            <person name="Roeed K.H."/>
            <person name="Ryder O.A."/>
            <person name="Searle S."/>
            <person name="Skow L."/>
            <person name="Swinburne J.E."/>
            <person name="Syvaenen A.C."/>
            <person name="Tozaki T."/>
            <person name="Valberg S.J."/>
            <person name="Vaudin M."/>
            <person name="White J.R."/>
            <person name="Zody M.C."/>
            <person name="Lander E.S."/>
            <person name="Lindblad-Toh K."/>
        </authorList>
    </citation>
    <scope>NUCLEOTIDE SEQUENCE [LARGE SCALE GENOMIC DNA]</scope>
    <source>
        <strain evidence="6 7">Thoroughbred</strain>
    </source>
</reference>
<dbReference type="AlphaFoldDB" id="A0A9L0R8G6"/>
<keyword evidence="4 5" id="KW-1015">Disulfide bond</keyword>
<evidence type="ECO:0000313" key="6">
    <source>
        <dbReference type="Ensembl" id="ENSECAP00000057932.1"/>
    </source>
</evidence>
<keyword evidence="5" id="KW-0964">Secreted</keyword>
<evidence type="ECO:0000256" key="2">
    <source>
        <dbReference type="ARBA" id="ARBA00011748"/>
    </source>
</evidence>
<dbReference type="PANTHER" id="PTHR11245:SF1">
    <property type="entry name" value="STANNIOCALCIN-1"/>
    <property type="match status" value="1"/>
</dbReference>
<comment type="similarity">
    <text evidence="1 5">Belongs to the stanniocalcin family.</text>
</comment>
<dbReference type="GeneTree" id="ENSGT00390000005989"/>
<dbReference type="Pfam" id="PF03298">
    <property type="entry name" value="Stanniocalcin"/>
    <property type="match status" value="1"/>
</dbReference>
<protein>
    <recommendedName>
        <fullName evidence="5">Stanniocalcin-1</fullName>
        <shortName evidence="5">STC-1</shortName>
    </recommendedName>
</protein>
<organism evidence="6 7">
    <name type="scientific">Equus caballus</name>
    <name type="common">Horse</name>
    <dbReference type="NCBI Taxonomy" id="9796"/>
    <lineage>
        <taxon>Eukaryota</taxon>
        <taxon>Metazoa</taxon>
        <taxon>Chordata</taxon>
        <taxon>Craniata</taxon>
        <taxon>Vertebrata</taxon>
        <taxon>Euteleostomi</taxon>
        <taxon>Mammalia</taxon>
        <taxon>Eutheria</taxon>
        <taxon>Laurasiatheria</taxon>
        <taxon>Perissodactyla</taxon>
        <taxon>Equidae</taxon>
        <taxon>Equus</taxon>
    </lineage>
</organism>
<dbReference type="GO" id="GO:0005179">
    <property type="term" value="F:hormone activity"/>
    <property type="evidence" value="ECO:0007669"/>
    <property type="project" value="UniProtKB-KW"/>
</dbReference>
<accession>A0A9L0R8G6</accession>
<comment type="function">
    <text evidence="5">Stimulates renal phosphate reabsorption, and could therefore prevent hypercalcemia.</text>
</comment>